<keyword evidence="6" id="KW-0547">Nucleotide-binding</keyword>
<dbReference type="AlphaFoldDB" id="A0A0R1QIY8"/>
<feature type="transmembrane region" description="Helical" evidence="12">
    <location>
        <begin position="613"/>
        <end position="637"/>
    </location>
</feature>
<dbReference type="SUPFAM" id="SSF52540">
    <property type="entry name" value="P-loop containing nucleoside triphosphate hydrolases"/>
    <property type="match status" value="1"/>
</dbReference>
<evidence type="ECO:0000256" key="12">
    <source>
        <dbReference type="SAM" id="Phobius"/>
    </source>
</evidence>
<organism evidence="14 15">
    <name type="scientific">Lacticaseibacillus manihotivorans DSM 13343 = JCM 12514</name>
    <dbReference type="NCBI Taxonomy" id="1423769"/>
    <lineage>
        <taxon>Bacteria</taxon>
        <taxon>Bacillati</taxon>
        <taxon>Bacillota</taxon>
        <taxon>Bacilli</taxon>
        <taxon>Lactobacillales</taxon>
        <taxon>Lactobacillaceae</taxon>
        <taxon>Lacticaseibacillus</taxon>
    </lineage>
</organism>
<evidence type="ECO:0000259" key="13">
    <source>
        <dbReference type="PROSITE" id="PS50893"/>
    </source>
</evidence>
<dbReference type="PANTHER" id="PTHR42798:SF2">
    <property type="entry name" value="ABC TRANSPORTER ATP-BINDING PROTEIN MG467-RELATED"/>
    <property type="match status" value="1"/>
</dbReference>
<dbReference type="SMART" id="SM00382">
    <property type="entry name" value="AAA"/>
    <property type="match status" value="1"/>
</dbReference>
<evidence type="ECO:0000256" key="7">
    <source>
        <dbReference type="ARBA" id="ARBA00022840"/>
    </source>
</evidence>
<evidence type="ECO:0000256" key="10">
    <source>
        <dbReference type="ARBA" id="ARBA00023136"/>
    </source>
</evidence>
<feature type="transmembrane region" description="Helical" evidence="12">
    <location>
        <begin position="523"/>
        <end position="548"/>
    </location>
</feature>
<evidence type="ECO:0000256" key="3">
    <source>
        <dbReference type="ARBA" id="ARBA00022475"/>
    </source>
</evidence>
<dbReference type="InterPro" id="IPR025857">
    <property type="entry name" value="MacB_PCD"/>
</dbReference>
<dbReference type="Pfam" id="PF00005">
    <property type="entry name" value="ABC_tran"/>
    <property type="match status" value="1"/>
</dbReference>
<dbReference type="Gene3D" id="3.40.50.300">
    <property type="entry name" value="P-loop containing nucleotide triphosphate hydrolases"/>
    <property type="match status" value="1"/>
</dbReference>
<evidence type="ECO:0000256" key="2">
    <source>
        <dbReference type="ARBA" id="ARBA00022448"/>
    </source>
</evidence>
<sequence>MSYLTLRDIHKAYHLDKQTFPVLKGIDLDFELGEFVSILGESGGGKSTLMNIIGGLDRDFEGQVVVDGQTLDHHNEKALDAYRRETVGYIYQSYNLINHLSVLDNVLVSLDMTTLNKTQRIARAEELLAQVGLADQAKKYPNHLSGGQKQRVAIARALASDPKIIIADEPTGALDAQNTQEVLALLDSIAAQGRLVIAVTHSQIVADAGTRIVHMENGQIDQDTPLRDAYSPMTTQALTSRKLPAAVSYKTAVKHLRFNFWRNALIVLGTTIGLFSVILFNGIGNGVTSYIDHQVTSISNPKIVTVSSYTKPVKAVGSSSAMAAMSTTASTSTPKLSSTDLATLKNIKHVASVDPSYTVSAVDLKLGRKTTTLSTLKNWNNASNADNLIKGSKPSSGEMVLDKADAKKISSNWKALVGKTIKVSFKSQTKTVTTSVKISGIANAKNSMGMTDLTAINTQTLKNAETKAGVNAQPNGASVLATSMNQVNAVKKAINNSTQNGKRQYTATALTSFIKTVKTYVNLASTVLAAIASISLVVSALMIIVTMFMSVSSRVKEIGILRALGQSKQDIRRLFTSESLLIGLASASVATGLAYGLGALANTAMQSMTSFNIIQITAGNVIETFVIALAIALLAAWMPSRRAASMNPIDALAAE</sequence>
<keyword evidence="4" id="KW-0997">Cell inner membrane</keyword>
<dbReference type="PROSITE" id="PS50893">
    <property type="entry name" value="ABC_TRANSPORTER_2"/>
    <property type="match status" value="1"/>
</dbReference>
<dbReference type="InterPro" id="IPR003439">
    <property type="entry name" value="ABC_transporter-like_ATP-bd"/>
</dbReference>
<protein>
    <submittedName>
        <fullName evidence="14">Peptide ABC transporter ATPase</fullName>
    </submittedName>
</protein>
<evidence type="ECO:0000256" key="5">
    <source>
        <dbReference type="ARBA" id="ARBA00022692"/>
    </source>
</evidence>
<dbReference type="GO" id="GO:0005524">
    <property type="term" value="F:ATP binding"/>
    <property type="evidence" value="ECO:0007669"/>
    <property type="project" value="UniProtKB-KW"/>
</dbReference>
<dbReference type="InterPro" id="IPR003593">
    <property type="entry name" value="AAA+_ATPase"/>
</dbReference>
<keyword evidence="5 12" id="KW-0812">Transmembrane</keyword>
<evidence type="ECO:0000313" key="15">
    <source>
        <dbReference type="Proteomes" id="UP000051790"/>
    </source>
</evidence>
<evidence type="ECO:0000313" key="14">
    <source>
        <dbReference type="EMBL" id="KRL44513.1"/>
    </source>
</evidence>
<dbReference type="InterPro" id="IPR017871">
    <property type="entry name" value="ABC_transporter-like_CS"/>
</dbReference>
<keyword evidence="7" id="KW-0067">ATP-binding</keyword>
<dbReference type="GO" id="GO:0006865">
    <property type="term" value="P:amino acid transport"/>
    <property type="evidence" value="ECO:0007669"/>
    <property type="project" value="UniProtKB-KW"/>
</dbReference>
<comment type="subcellular location">
    <subcellularLocation>
        <location evidence="1">Cell inner membrane</location>
        <topology evidence="1">Multi-pass membrane protein</topology>
    </subcellularLocation>
</comment>
<evidence type="ECO:0000256" key="9">
    <source>
        <dbReference type="ARBA" id="ARBA00022989"/>
    </source>
</evidence>
<reference evidence="14 15" key="1">
    <citation type="journal article" date="2015" name="Genome Announc.">
        <title>Expanding the biotechnology potential of lactobacilli through comparative genomics of 213 strains and associated genera.</title>
        <authorList>
            <person name="Sun Z."/>
            <person name="Harris H.M."/>
            <person name="McCann A."/>
            <person name="Guo C."/>
            <person name="Argimon S."/>
            <person name="Zhang W."/>
            <person name="Yang X."/>
            <person name="Jeffery I.B."/>
            <person name="Cooney J.C."/>
            <person name="Kagawa T.F."/>
            <person name="Liu W."/>
            <person name="Song Y."/>
            <person name="Salvetti E."/>
            <person name="Wrobel A."/>
            <person name="Rasinkangas P."/>
            <person name="Parkhill J."/>
            <person name="Rea M.C."/>
            <person name="O'Sullivan O."/>
            <person name="Ritari J."/>
            <person name="Douillard F.P."/>
            <person name="Paul Ross R."/>
            <person name="Yang R."/>
            <person name="Briner A.E."/>
            <person name="Felis G.E."/>
            <person name="de Vos W.M."/>
            <person name="Barrangou R."/>
            <person name="Klaenhammer T.R."/>
            <person name="Caufield P.W."/>
            <person name="Cui Y."/>
            <person name="Zhang H."/>
            <person name="O'Toole P.W."/>
        </authorList>
    </citation>
    <scope>NUCLEOTIDE SEQUENCE [LARGE SCALE GENOMIC DNA]</scope>
    <source>
        <strain evidence="14 15">DSM 13343</strain>
    </source>
</reference>
<dbReference type="EMBL" id="AZEU01000151">
    <property type="protein sequence ID" value="KRL44513.1"/>
    <property type="molecule type" value="Genomic_DNA"/>
</dbReference>
<evidence type="ECO:0000256" key="8">
    <source>
        <dbReference type="ARBA" id="ARBA00022970"/>
    </source>
</evidence>
<dbReference type="InterPro" id="IPR017911">
    <property type="entry name" value="MacB-like_ATP-bd"/>
</dbReference>
<evidence type="ECO:0000256" key="4">
    <source>
        <dbReference type="ARBA" id="ARBA00022519"/>
    </source>
</evidence>
<comment type="caution">
    <text evidence="14">The sequence shown here is derived from an EMBL/GenBank/DDBJ whole genome shotgun (WGS) entry which is preliminary data.</text>
</comment>
<keyword evidence="2" id="KW-0813">Transport</keyword>
<proteinExistence type="inferred from homology"/>
<name>A0A0R1QIY8_9LACO</name>
<accession>A0A0R1QIY8</accession>
<feature type="transmembrane region" description="Helical" evidence="12">
    <location>
        <begin position="264"/>
        <end position="284"/>
    </location>
</feature>
<dbReference type="CDD" id="cd03255">
    <property type="entry name" value="ABC_MJ0796_LolCDE_FtsE"/>
    <property type="match status" value="1"/>
</dbReference>
<dbReference type="Pfam" id="PF02687">
    <property type="entry name" value="FtsX"/>
    <property type="match status" value="1"/>
</dbReference>
<evidence type="ECO:0000256" key="1">
    <source>
        <dbReference type="ARBA" id="ARBA00004429"/>
    </source>
</evidence>
<comment type="similarity">
    <text evidence="11">Belongs to the ABC transporter superfamily. Macrolide exporter (TC 3.A.1.122) family.</text>
</comment>
<evidence type="ECO:0000256" key="6">
    <source>
        <dbReference type="ARBA" id="ARBA00022741"/>
    </source>
</evidence>
<keyword evidence="3" id="KW-1003">Cell membrane</keyword>
<dbReference type="PROSITE" id="PS00211">
    <property type="entry name" value="ABC_TRANSPORTER_1"/>
    <property type="match status" value="1"/>
</dbReference>
<dbReference type="Proteomes" id="UP000051790">
    <property type="component" value="Unassembled WGS sequence"/>
</dbReference>
<dbReference type="OrthoDB" id="2079174at2"/>
<gene>
    <name evidence="14" type="ORF">FD01_GL001089</name>
</gene>
<dbReference type="FunFam" id="3.40.50.300:FF:000032">
    <property type="entry name" value="Export ABC transporter ATP-binding protein"/>
    <property type="match status" value="1"/>
</dbReference>
<dbReference type="InterPro" id="IPR003838">
    <property type="entry name" value="ABC3_permease_C"/>
</dbReference>
<dbReference type="GO" id="GO:0098796">
    <property type="term" value="C:membrane protein complex"/>
    <property type="evidence" value="ECO:0007669"/>
    <property type="project" value="UniProtKB-ARBA"/>
</dbReference>
<keyword evidence="15" id="KW-1185">Reference proteome</keyword>
<dbReference type="RefSeq" id="WP_056963772.1">
    <property type="nucleotide sequence ID" value="NZ_AZEU01000151.1"/>
</dbReference>
<dbReference type="GO" id="GO:0005886">
    <property type="term" value="C:plasma membrane"/>
    <property type="evidence" value="ECO:0007669"/>
    <property type="project" value="UniProtKB-SubCell"/>
</dbReference>
<dbReference type="GO" id="GO:0016887">
    <property type="term" value="F:ATP hydrolysis activity"/>
    <property type="evidence" value="ECO:0007669"/>
    <property type="project" value="InterPro"/>
</dbReference>
<keyword evidence="8" id="KW-0029">Amino-acid transport</keyword>
<dbReference type="InterPro" id="IPR027417">
    <property type="entry name" value="P-loop_NTPase"/>
</dbReference>
<evidence type="ECO:0000256" key="11">
    <source>
        <dbReference type="ARBA" id="ARBA00038388"/>
    </source>
</evidence>
<dbReference type="Pfam" id="PF12704">
    <property type="entry name" value="MacB_PCD"/>
    <property type="match status" value="1"/>
</dbReference>
<keyword evidence="9 12" id="KW-1133">Transmembrane helix</keyword>
<feature type="transmembrane region" description="Helical" evidence="12">
    <location>
        <begin position="580"/>
        <end position="601"/>
    </location>
</feature>
<dbReference type="PATRIC" id="fig|1423769.4.peg.1179"/>
<feature type="domain" description="ABC transporter" evidence="13">
    <location>
        <begin position="4"/>
        <end position="242"/>
    </location>
</feature>
<dbReference type="GO" id="GO:0022857">
    <property type="term" value="F:transmembrane transporter activity"/>
    <property type="evidence" value="ECO:0007669"/>
    <property type="project" value="UniProtKB-ARBA"/>
</dbReference>
<dbReference type="PANTHER" id="PTHR42798">
    <property type="entry name" value="LIPOPROTEIN-RELEASING SYSTEM ATP-BINDING PROTEIN LOLD"/>
    <property type="match status" value="1"/>
</dbReference>
<keyword evidence="10 12" id="KW-0472">Membrane</keyword>